<dbReference type="EMBL" id="CP101989">
    <property type="protein sequence ID" value="UUI64482.1"/>
    <property type="molecule type" value="Genomic_DNA"/>
</dbReference>
<organism evidence="1 2">
    <name type="scientific">Cellulomonas wangsupingiae</name>
    <dbReference type="NCBI Taxonomy" id="2968085"/>
    <lineage>
        <taxon>Bacteria</taxon>
        <taxon>Bacillati</taxon>
        <taxon>Actinomycetota</taxon>
        <taxon>Actinomycetes</taxon>
        <taxon>Micrococcales</taxon>
        <taxon>Cellulomonadaceae</taxon>
        <taxon>Cellulomonas</taxon>
    </lineage>
</organism>
<dbReference type="RefSeq" id="WP_227566556.1">
    <property type="nucleotide sequence ID" value="NZ_CP101989.1"/>
</dbReference>
<accession>A0ABY5K221</accession>
<keyword evidence="2" id="KW-1185">Reference proteome</keyword>
<reference evidence="1 2" key="1">
    <citation type="submission" date="2022-07" db="EMBL/GenBank/DDBJ databases">
        <title>Novel species in genus cellulomonas.</title>
        <authorList>
            <person name="Ye L."/>
        </authorList>
    </citation>
    <scope>NUCLEOTIDE SEQUENCE [LARGE SCALE GENOMIC DNA]</scope>
    <source>
        <strain evidence="2">zg-Y908</strain>
    </source>
</reference>
<name>A0ABY5K221_9CELL</name>
<dbReference type="Proteomes" id="UP001317322">
    <property type="component" value="Chromosome"/>
</dbReference>
<protein>
    <submittedName>
        <fullName evidence="1">Uncharacterized protein</fullName>
    </submittedName>
</protein>
<evidence type="ECO:0000313" key="1">
    <source>
        <dbReference type="EMBL" id="UUI64482.1"/>
    </source>
</evidence>
<evidence type="ECO:0000313" key="2">
    <source>
        <dbReference type="Proteomes" id="UP001317322"/>
    </source>
</evidence>
<gene>
    <name evidence="1" type="ORF">NP075_15380</name>
</gene>
<proteinExistence type="predicted"/>
<sequence length="282" mass="31106">MIEVTVAPSDEEVGLGLSEASGWAAFERDLRRFLAEFASVIHVDGLEVTELFAGEPVESTFANVRNGLIVPLGAGIDWVVRMCSGRGPYCILVSSMLKIECTWDGVVVLTTTERDVAASVTTGPSLDVRLRELPGEAERPLRSVETVADEAFWSSVAEAPAKVKLLRERWAYGKFGTHWFDINGELAPRVGLLVQPRSMVSVLIDPRLELDHLHLDGPFTALGDLSGSVEVLHEDFPFGVDSIDDIKKEGWRFGVDERETWRWVAVVPDPDGVVRGRWPVPD</sequence>